<keyword evidence="3" id="KW-1185">Reference proteome</keyword>
<dbReference type="EMBL" id="DF237100">
    <property type="protein sequence ID" value="GAQ83505.1"/>
    <property type="molecule type" value="Genomic_DNA"/>
</dbReference>
<organism evidence="2 3">
    <name type="scientific">Klebsormidium nitens</name>
    <name type="common">Green alga</name>
    <name type="synonym">Ulothrix nitens</name>
    <dbReference type="NCBI Taxonomy" id="105231"/>
    <lineage>
        <taxon>Eukaryota</taxon>
        <taxon>Viridiplantae</taxon>
        <taxon>Streptophyta</taxon>
        <taxon>Klebsormidiophyceae</taxon>
        <taxon>Klebsormidiales</taxon>
        <taxon>Klebsormidiaceae</taxon>
        <taxon>Klebsormidium</taxon>
    </lineage>
</organism>
<dbReference type="AlphaFoldDB" id="A0A1Y1HXY1"/>
<reference evidence="2 3" key="1">
    <citation type="journal article" date="2014" name="Nat. Commun.">
        <title>Klebsormidium flaccidum genome reveals primary factors for plant terrestrial adaptation.</title>
        <authorList>
            <person name="Hori K."/>
            <person name="Maruyama F."/>
            <person name="Fujisawa T."/>
            <person name="Togashi T."/>
            <person name="Yamamoto N."/>
            <person name="Seo M."/>
            <person name="Sato S."/>
            <person name="Yamada T."/>
            <person name="Mori H."/>
            <person name="Tajima N."/>
            <person name="Moriyama T."/>
            <person name="Ikeuchi M."/>
            <person name="Watanabe M."/>
            <person name="Wada H."/>
            <person name="Kobayashi K."/>
            <person name="Saito M."/>
            <person name="Masuda T."/>
            <person name="Sasaki-Sekimoto Y."/>
            <person name="Mashiguchi K."/>
            <person name="Awai K."/>
            <person name="Shimojima M."/>
            <person name="Masuda S."/>
            <person name="Iwai M."/>
            <person name="Nobusawa T."/>
            <person name="Narise T."/>
            <person name="Kondo S."/>
            <person name="Saito H."/>
            <person name="Sato R."/>
            <person name="Murakawa M."/>
            <person name="Ihara Y."/>
            <person name="Oshima-Yamada Y."/>
            <person name="Ohtaka K."/>
            <person name="Satoh M."/>
            <person name="Sonobe K."/>
            <person name="Ishii M."/>
            <person name="Ohtani R."/>
            <person name="Kanamori-Sato M."/>
            <person name="Honoki R."/>
            <person name="Miyazaki D."/>
            <person name="Mochizuki H."/>
            <person name="Umetsu J."/>
            <person name="Higashi K."/>
            <person name="Shibata D."/>
            <person name="Kamiya Y."/>
            <person name="Sato N."/>
            <person name="Nakamura Y."/>
            <person name="Tabata S."/>
            <person name="Ida S."/>
            <person name="Kurokawa K."/>
            <person name="Ohta H."/>
        </authorList>
    </citation>
    <scope>NUCLEOTIDE SEQUENCE [LARGE SCALE GENOMIC DNA]</scope>
    <source>
        <strain evidence="2 3">NIES-2285</strain>
    </source>
</reference>
<feature type="compositionally biased region" description="Low complexity" evidence="1">
    <location>
        <begin position="70"/>
        <end position="81"/>
    </location>
</feature>
<evidence type="ECO:0000256" key="1">
    <source>
        <dbReference type="SAM" id="MobiDB-lite"/>
    </source>
</evidence>
<accession>A0A1Y1HXY1</accession>
<feature type="region of interest" description="Disordered" evidence="1">
    <location>
        <begin position="1"/>
        <end position="115"/>
    </location>
</feature>
<proteinExistence type="predicted"/>
<protein>
    <submittedName>
        <fullName evidence="2">Uncharacterized protein</fullName>
    </submittedName>
</protein>
<gene>
    <name evidence="2" type="ORF">KFL_001510080</name>
</gene>
<sequence length="199" mass="21255">MDEDECTSLSSGDEFYASTGGSQEGPELIGPQEAVESERPAPGDQDLDSPQESESSGGNSSSSAQDWWPQSSAGSGQAGSEESGEHSPGHKENSLPKKKPMRLIGEGDGVEGPPDATLPILSRNYWLNILYIIPEQLAEALENKKSKTEILDVQIGVLAWIPSLEVWKQLSSSGESVVMESFLLDEDTLKSGDKAHLPG</sequence>
<feature type="compositionally biased region" description="Basic and acidic residues" evidence="1">
    <location>
        <begin position="83"/>
        <end position="95"/>
    </location>
</feature>
<dbReference type="Proteomes" id="UP000054558">
    <property type="component" value="Unassembled WGS sequence"/>
</dbReference>
<evidence type="ECO:0000313" key="2">
    <source>
        <dbReference type="EMBL" id="GAQ83505.1"/>
    </source>
</evidence>
<name>A0A1Y1HXY1_KLENI</name>
<evidence type="ECO:0000313" key="3">
    <source>
        <dbReference type="Proteomes" id="UP000054558"/>
    </source>
</evidence>
<feature type="compositionally biased region" description="Low complexity" evidence="1">
    <location>
        <begin position="52"/>
        <end position="63"/>
    </location>
</feature>